<dbReference type="HOGENOM" id="CLU_737721_0_0_1"/>
<comment type="caution">
    <text evidence="2">The sequence shown here is derived from an EMBL/GenBank/DDBJ whole genome shotgun (WGS) entry which is preliminary data.</text>
</comment>
<evidence type="ECO:0000313" key="2">
    <source>
        <dbReference type="EMBL" id="KDN61252.1"/>
    </source>
</evidence>
<sequence>MIKGEVYRRRQLHFPGRGLTVKMGHGFGHIGSDNGAACGGTWIHCSVLEWASGRMYAAPCRAKGPIYHRSAPGDPESLEAGNVKRIPSDGNFSPGKRLPNEQQRRSGPPTPRSQCPNRSGSAFPLTSARHQTGLCNAPHGRGSKHGNNEKKHKEERQRFALFEDSGRQLTPPMPRTISLLVIRRDVVVALDSKTQTFATLPAAICEGRQILPPPPRPRTQPIGLRYRYKNTIMAIHGQRIPRHSQPCTVSVSFSTTARTNPGKEESCNGLETRSGPSPIAFSPCFPPFSLWRAALARRKLGGQPVICAGTATHSSGSNRASRRPLVFRLRFAVLSSLSLSLSLSLPRRAMGVFVARTVVHGAPHPCLGRPPGAIM</sequence>
<evidence type="ECO:0000256" key="1">
    <source>
        <dbReference type="SAM" id="MobiDB-lite"/>
    </source>
</evidence>
<keyword evidence="3" id="KW-1185">Reference proteome</keyword>
<gene>
    <name evidence="2" type="ORF">CSUB01_07016</name>
</gene>
<evidence type="ECO:0000313" key="3">
    <source>
        <dbReference type="Proteomes" id="UP000027238"/>
    </source>
</evidence>
<dbReference type="Proteomes" id="UP000027238">
    <property type="component" value="Unassembled WGS sequence"/>
</dbReference>
<reference evidence="3" key="1">
    <citation type="journal article" date="2014" name="Genome Announc.">
        <title>Draft genome sequence of Colletotrichum sublineola, a destructive pathogen of cultivated sorghum.</title>
        <authorList>
            <person name="Baroncelli R."/>
            <person name="Sanz-Martin J.M."/>
            <person name="Rech G.E."/>
            <person name="Sukno S.A."/>
            <person name="Thon M.R."/>
        </authorList>
    </citation>
    <scope>NUCLEOTIDE SEQUENCE [LARGE SCALE GENOMIC DNA]</scope>
    <source>
        <strain evidence="3">TX430BB</strain>
    </source>
</reference>
<name>A0A066WX53_COLSU</name>
<dbReference type="EMBL" id="JMSE01001427">
    <property type="protein sequence ID" value="KDN61252.1"/>
    <property type="molecule type" value="Genomic_DNA"/>
</dbReference>
<proteinExistence type="predicted"/>
<dbReference type="AlphaFoldDB" id="A0A066WX53"/>
<feature type="region of interest" description="Disordered" evidence="1">
    <location>
        <begin position="71"/>
        <end position="154"/>
    </location>
</feature>
<accession>A0A066WX53</accession>
<organism evidence="2 3">
    <name type="scientific">Colletotrichum sublineola</name>
    <name type="common">Sorghum anthracnose fungus</name>
    <dbReference type="NCBI Taxonomy" id="1173701"/>
    <lineage>
        <taxon>Eukaryota</taxon>
        <taxon>Fungi</taxon>
        <taxon>Dikarya</taxon>
        <taxon>Ascomycota</taxon>
        <taxon>Pezizomycotina</taxon>
        <taxon>Sordariomycetes</taxon>
        <taxon>Hypocreomycetidae</taxon>
        <taxon>Glomerellales</taxon>
        <taxon>Glomerellaceae</taxon>
        <taxon>Colletotrichum</taxon>
        <taxon>Colletotrichum graminicola species complex</taxon>
    </lineage>
</organism>
<protein>
    <submittedName>
        <fullName evidence="2">Uncharacterized protein</fullName>
    </submittedName>
</protein>